<feature type="region of interest" description="Disordered" evidence="2">
    <location>
        <begin position="1026"/>
        <end position="1085"/>
    </location>
</feature>
<sequence>MSAGNSNGASARVDPTFFSVSAGASPNPTPPITLPPGQNNFNGDEMDVDPSSDGNPFQSAQDALGPAALANLASADPSSMSDTTPSSRNSTSNSKRSASKKSTSATTTPAAKTSRVSKRRAISPTTAAAADSTSTSTPDQPPKPKRAKFSSKLHVGEVWVDPSTLPVPLFEQQPDLSLDRRSRRSAAANLNYNENKLSAAKEAAARAAAEKEARASKVNEKGGGEEHSEGQNVEEPVKATRKSRASAASKGKGKAKGKSKAKAAAEPADLEVPSSDQTEAEGEQEENNEEGDADDMDVDQEIVPQPASKSKSKMSKKSAPTKSKSRPTSKPKARSSASTATLPATTRSTRRSASLAASYVDPETEDEEQDSIVDVISSPPRPRLRRSINSSATALEVAAANAGVDNQLRLPPTRTAARRSGRALSTASMSTAGANALPAPALPNSQPMPAATFAVGDDTLSELSDLDDDEHLDAKSVDSDEARQKVSLQPVQGPVCCISQSCVPGYKYQLTKHRHKQMEPARSRHSRNKQIRESSAPTSPVAATSGTSTTAADADAVATASSAESAARIATLESQLADVHKEVAALRSASNQHALLTTDLDGKREEIEELRADLHAIQADFDHEHRRSLRFQEEVGELQAQILALQATLADVNKDLDAVTKQRDEYDVRLTQAETQLAKRTRGGGAYEFERSPVTVSNAASALKQVVSGFARNVLAAPANKSRQAKEVYPKMIKVLREAAVAGGSGGLGYVPNGADAEDGFKWFAATPEGVQALEAMGNRVVGVSVSTNAHVDLASDDACPWSTFEFRISQAVSMLTAITLHTSALDTSFAEWRANAATTALAVAEVYYHASDLNAPGAPKHVQRMDLGKVVEDGEWAAFFARVRRVLDAAYLRVGVHLADDAALSARLDVLIRRFAVLWFMVPAIDPNWIVTFYPTGVRAPVAEKFMHETLLEVEDGPGEEDEDRAAVLVLLTAVPAVLVRDQEIVISPASGVRLVVPKELAGGAGDEKAATANGDAQGQDVQMGEAEKDGAADDSSSDVEVLDVDADDEEDVKDGDGREMQQTDVDSSMVDISSDDQLPASPGFSLASDLQLADRLLRQVQTPSISSGSFSSPPRSASATLDAIIAGTSTGVASSATLLLEFASSITGPAPGRSSATSSPDLIAGPPCSHHRAAPPAQTPDRRTSFIGSLGSSLMSLVTGSPSPSPSQTQFQQYQHQYNGSSSQ</sequence>
<accession>A0A1Y2HJ07</accession>
<reference evidence="3 4" key="1">
    <citation type="submission" date="2016-07" db="EMBL/GenBank/DDBJ databases">
        <title>Pervasive Adenine N6-methylation of Active Genes in Fungi.</title>
        <authorList>
            <consortium name="DOE Joint Genome Institute"/>
            <person name="Mondo S.J."/>
            <person name="Dannebaum R.O."/>
            <person name="Kuo R.C."/>
            <person name="Labutti K."/>
            <person name="Haridas S."/>
            <person name="Kuo A."/>
            <person name="Salamov A."/>
            <person name="Ahrendt S.R."/>
            <person name="Lipzen A."/>
            <person name="Sullivan W."/>
            <person name="Andreopoulos W.B."/>
            <person name="Clum A."/>
            <person name="Lindquist E."/>
            <person name="Daum C."/>
            <person name="Ramamoorthy G.K."/>
            <person name="Gryganskyi A."/>
            <person name="Culley D."/>
            <person name="Magnuson J.K."/>
            <person name="James T.Y."/>
            <person name="O'Malley M.A."/>
            <person name="Stajich J.E."/>
            <person name="Spatafora J.W."/>
            <person name="Visel A."/>
            <person name="Grigoriev I.V."/>
        </authorList>
    </citation>
    <scope>NUCLEOTIDE SEQUENCE [LARGE SCALE GENOMIC DNA]</scope>
    <source>
        <strain evidence="3 4">PL171</strain>
    </source>
</reference>
<proteinExistence type="predicted"/>
<feature type="region of interest" description="Disordered" evidence="2">
    <location>
        <begin position="18"/>
        <end position="384"/>
    </location>
</feature>
<feature type="compositionally biased region" description="Basic residues" evidence="2">
    <location>
        <begin position="251"/>
        <end position="261"/>
    </location>
</feature>
<keyword evidence="4" id="KW-1185">Reference proteome</keyword>
<feature type="compositionally biased region" description="Low complexity" evidence="2">
    <location>
        <begin position="123"/>
        <end position="138"/>
    </location>
</feature>
<dbReference type="Proteomes" id="UP000193411">
    <property type="component" value="Unassembled WGS sequence"/>
</dbReference>
<comment type="caution">
    <text evidence="3">The sequence shown here is derived from an EMBL/GenBank/DDBJ whole genome shotgun (WGS) entry which is preliminary data.</text>
</comment>
<feature type="compositionally biased region" description="Low complexity" evidence="2">
    <location>
        <begin position="1208"/>
        <end position="1219"/>
    </location>
</feature>
<organism evidence="3 4">
    <name type="scientific">Catenaria anguillulae PL171</name>
    <dbReference type="NCBI Taxonomy" id="765915"/>
    <lineage>
        <taxon>Eukaryota</taxon>
        <taxon>Fungi</taxon>
        <taxon>Fungi incertae sedis</taxon>
        <taxon>Blastocladiomycota</taxon>
        <taxon>Blastocladiomycetes</taxon>
        <taxon>Blastocladiales</taxon>
        <taxon>Catenariaceae</taxon>
        <taxon>Catenaria</taxon>
    </lineage>
</organism>
<gene>
    <name evidence="3" type="ORF">BCR44DRAFT_1439029</name>
</gene>
<feature type="compositionally biased region" description="Acidic residues" evidence="2">
    <location>
        <begin position="362"/>
        <end position="371"/>
    </location>
</feature>
<feature type="coiled-coil region" evidence="1">
    <location>
        <begin position="569"/>
        <end position="676"/>
    </location>
</feature>
<name>A0A1Y2HJ07_9FUNG</name>
<feature type="compositionally biased region" description="Low complexity" evidence="2">
    <location>
        <begin position="334"/>
        <end position="358"/>
    </location>
</feature>
<feature type="compositionally biased region" description="Polar residues" evidence="2">
    <location>
        <begin position="1188"/>
        <end position="1202"/>
    </location>
</feature>
<evidence type="ECO:0000256" key="1">
    <source>
        <dbReference type="SAM" id="Coils"/>
    </source>
</evidence>
<feature type="region of interest" description="Disordered" evidence="2">
    <location>
        <begin position="1151"/>
        <end position="1226"/>
    </location>
</feature>
<feature type="compositionally biased region" description="Low complexity" evidence="2">
    <location>
        <begin position="1066"/>
        <end position="1078"/>
    </location>
</feature>
<keyword evidence="1" id="KW-0175">Coiled coil</keyword>
<feature type="compositionally biased region" description="Low complexity" evidence="2">
    <location>
        <begin position="533"/>
        <end position="550"/>
    </location>
</feature>
<dbReference type="EMBL" id="MCFL01000039">
    <property type="protein sequence ID" value="ORZ33062.1"/>
    <property type="molecule type" value="Genomic_DNA"/>
</dbReference>
<feature type="compositionally biased region" description="Acidic residues" evidence="2">
    <location>
        <begin position="1037"/>
        <end position="1055"/>
    </location>
</feature>
<evidence type="ECO:0000256" key="2">
    <source>
        <dbReference type="SAM" id="MobiDB-lite"/>
    </source>
</evidence>
<feature type="region of interest" description="Disordered" evidence="2">
    <location>
        <begin position="399"/>
        <end position="429"/>
    </location>
</feature>
<evidence type="ECO:0000313" key="3">
    <source>
        <dbReference type="EMBL" id="ORZ33062.1"/>
    </source>
</evidence>
<feature type="compositionally biased region" description="Acidic residues" evidence="2">
    <location>
        <begin position="278"/>
        <end position="300"/>
    </location>
</feature>
<feature type="compositionally biased region" description="Low complexity" evidence="2">
    <location>
        <begin position="73"/>
        <end position="114"/>
    </location>
</feature>
<evidence type="ECO:0000313" key="4">
    <source>
        <dbReference type="Proteomes" id="UP000193411"/>
    </source>
</evidence>
<protein>
    <submittedName>
        <fullName evidence="3">Uncharacterized protein</fullName>
    </submittedName>
</protein>
<feature type="compositionally biased region" description="Basic and acidic residues" evidence="2">
    <location>
        <begin position="208"/>
        <end position="229"/>
    </location>
</feature>
<feature type="region of interest" description="Disordered" evidence="2">
    <location>
        <begin position="513"/>
        <end position="550"/>
    </location>
</feature>
<feature type="compositionally biased region" description="Basic residues" evidence="2">
    <location>
        <begin position="323"/>
        <end position="333"/>
    </location>
</feature>
<feature type="compositionally biased region" description="Polar residues" evidence="2">
    <location>
        <begin position="52"/>
        <end position="61"/>
    </location>
</feature>
<dbReference type="AlphaFoldDB" id="A0A1Y2HJ07"/>